<dbReference type="AlphaFoldDB" id="A0A3P3ZBW0"/>
<dbReference type="GO" id="GO:0000786">
    <property type="term" value="C:nucleosome"/>
    <property type="evidence" value="ECO:0007669"/>
    <property type="project" value="UniProtKB-KW"/>
</dbReference>
<keyword evidence="11" id="KW-0472">Membrane</keyword>
<dbReference type="InterPro" id="IPR007125">
    <property type="entry name" value="H2A/H2B/H3"/>
</dbReference>
<evidence type="ECO:0000256" key="4">
    <source>
        <dbReference type="ARBA" id="ARBA00010691"/>
    </source>
</evidence>
<proteinExistence type="inferred from homology"/>
<evidence type="ECO:0000256" key="6">
    <source>
        <dbReference type="ARBA" id="ARBA00022454"/>
    </source>
</evidence>
<evidence type="ECO:0000256" key="11">
    <source>
        <dbReference type="SAM" id="Phobius"/>
    </source>
</evidence>
<keyword evidence="7 10" id="KW-0238">DNA-binding</keyword>
<sequence>MIPGALYVLSLDCFLVLLALLLSQIFAEKRTATHANIPFAGLLQVAASINSLVLPFPLLPFPSNLPTVTMATPRSAKKASRKSGSRSAKAGLIFPVGRIGQILRRGQYARRIGAAGAVYMAAVVEYLTAELLELSVKAATQSSKKPHRLNPRTLMMAVRHDDDLGELLKSVTLAHSGVVPSISKVIAKKGGKKSKATPSA</sequence>
<evidence type="ECO:0000256" key="9">
    <source>
        <dbReference type="ARBA" id="ARBA00023269"/>
    </source>
</evidence>
<accession>A0A3P3ZBW0</accession>
<dbReference type="InterPro" id="IPR032458">
    <property type="entry name" value="Histone_H2A_CS"/>
</dbReference>
<feature type="transmembrane region" description="Helical" evidence="11">
    <location>
        <begin position="6"/>
        <end position="27"/>
    </location>
</feature>
<dbReference type="Pfam" id="PF00125">
    <property type="entry name" value="Histone"/>
    <property type="match status" value="1"/>
</dbReference>
<organism evidence="14 15">
    <name type="scientific">Leishmania braziliensis MHOM/BR/75/M2904</name>
    <dbReference type="NCBI Taxonomy" id="420245"/>
    <lineage>
        <taxon>Eukaryota</taxon>
        <taxon>Discoba</taxon>
        <taxon>Euglenozoa</taxon>
        <taxon>Kinetoplastea</taxon>
        <taxon>Metakinetoplastina</taxon>
        <taxon>Trypanosomatida</taxon>
        <taxon>Trypanosomatidae</taxon>
        <taxon>Leishmaniinae</taxon>
        <taxon>Leishmania</taxon>
        <taxon>Leishmania braziliensis species complex</taxon>
    </lineage>
</organism>
<dbReference type="GO" id="GO:0003677">
    <property type="term" value="F:DNA binding"/>
    <property type="evidence" value="ECO:0007669"/>
    <property type="project" value="UniProtKB-KW"/>
</dbReference>
<evidence type="ECO:0000313" key="15">
    <source>
        <dbReference type="Proteomes" id="UP000319462"/>
    </source>
</evidence>
<dbReference type="EMBL" id="LS997628">
    <property type="protein sequence ID" value="SYZ67700.1"/>
    <property type="molecule type" value="Genomic_DNA"/>
</dbReference>
<dbReference type="SMR" id="A0A3P3ZBW0"/>
<keyword evidence="8 10" id="KW-0539">Nucleus</keyword>
<keyword evidence="11" id="KW-0812">Transmembrane</keyword>
<evidence type="ECO:0000256" key="3">
    <source>
        <dbReference type="ARBA" id="ARBA00004286"/>
    </source>
</evidence>
<dbReference type="InterPro" id="IPR032454">
    <property type="entry name" value="Histone_H2A_C"/>
</dbReference>
<dbReference type="FunFam" id="1.10.20.10:FF:000086">
    <property type="entry name" value="Histone H2A"/>
    <property type="match status" value="1"/>
</dbReference>
<comment type="subunit">
    <text evidence="5 10">The nucleosome is a histone octamer containing two molecules each of H2A, H2B, H3 and H4 assembled in one H3-H4 heterotetramer and two H2A-H2B heterodimers. The octamer wraps approximately 147 bp of DNA.</text>
</comment>
<evidence type="ECO:0000256" key="10">
    <source>
        <dbReference type="RuleBase" id="RU003767"/>
    </source>
</evidence>
<feature type="domain" description="Histone H2A C-terminal" evidence="13">
    <location>
        <begin position="162"/>
        <end position="195"/>
    </location>
</feature>
<evidence type="ECO:0000256" key="1">
    <source>
        <dbReference type="ARBA" id="ARBA00002001"/>
    </source>
</evidence>
<gene>
    <name evidence="14" type="ORF">LBRM2904_29.1820</name>
</gene>
<dbReference type="CDD" id="cd00074">
    <property type="entry name" value="HFD_H2A"/>
    <property type="match status" value="1"/>
</dbReference>
<evidence type="ECO:0000259" key="12">
    <source>
        <dbReference type="Pfam" id="PF00125"/>
    </source>
</evidence>
<evidence type="ECO:0000259" key="13">
    <source>
        <dbReference type="Pfam" id="PF16211"/>
    </source>
</evidence>
<dbReference type="Gene3D" id="1.10.20.10">
    <property type="entry name" value="Histone, subunit A"/>
    <property type="match status" value="1"/>
</dbReference>
<dbReference type="InterPro" id="IPR002119">
    <property type="entry name" value="Histone_H2A"/>
</dbReference>
<evidence type="ECO:0000256" key="8">
    <source>
        <dbReference type="ARBA" id="ARBA00023242"/>
    </source>
</evidence>
<evidence type="ECO:0000313" key="14">
    <source>
        <dbReference type="EMBL" id="SYZ67700.1"/>
    </source>
</evidence>
<feature type="domain" description="Core Histone H2A/H2B/H3" evidence="12">
    <location>
        <begin position="75"/>
        <end position="159"/>
    </location>
</feature>
<dbReference type="PROSITE" id="PS00046">
    <property type="entry name" value="HISTONE_H2A"/>
    <property type="match status" value="1"/>
</dbReference>
<evidence type="ECO:0000256" key="5">
    <source>
        <dbReference type="ARBA" id="ARBA00011538"/>
    </source>
</evidence>
<dbReference type="Proteomes" id="UP000319462">
    <property type="component" value="Chromosome 29"/>
</dbReference>
<evidence type="ECO:0000256" key="7">
    <source>
        <dbReference type="ARBA" id="ARBA00023125"/>
    </source>
</evidence>
<dbReference type="GO" id="GO:0046982">
    <property type="term" value="F:protein heterodimerization activity"/>
    <property type="evidence" value="ECO:0007669"/>
    <property type="project" value="InterPro"/>
</dbReference>
<reference evidence="14 15" key="1">
    <citation type="submission" date="2018-09" db="EMBL/GenBank/DDBJ databases">
        <authorList>
            <person name="Peiro R."/>
            <person name="Begona"/>
            <person name="Cbmso G."/>
            <person name="Lopez M."/>
            <person name="Gonzalez S."/>
        </authorList>
    </citation>
    <scope>NUCLEOTIDE SEQUENCE [LARGE SCALE GENOMIC DNA]</scope>
</reference>
<evidence type="ECO:0000256" key="2">
    <source>
        <dbReference type="ARBA" id="ARBA00004123"/>
    </source>
</evidence>
<comment type="similarity">
    <text evidence="4 10">Belongs to the histone H2A family.</text>
</comment>
<comment type="subcellular location">
    <subcellularLocation>
        <location evidence="3">Chromosome</location>
    </subcellularLocation>
    <subcellularLocation>
        <location evidence="2 10">Nucleus</location>
    </subcellularLocation>
</comment>
<dbReference type="SUPFAM" id="SSF47113">
    <property type="entry name" value="Histone-fold"/>
    <property type="match status" value="1"/>
</dbReference>
<dbReference type="GO" id="GO:0005634">
    <property type="term" value="C:nucleus"/>
    <property type="evidence" value="ECO:0007669"/>
    <property type="project" value="UniProtKB-SubCell"/>
</dbReference>
<dbReference type="InterPro" id="IPR009072">
    <property type="entry name" value="Histone-fold"/>
</dbReference>
<dbReference type="GO" id="GO:0030527">
    <property type="term" value="F:structural constituent of chromatin"/>
    <property type="evidence" value="ECO:0007669"/>
    <property type="project" value="InterPro"/>
</dbReference>
<dbReference type="Pfam" id="PF16211">
    <property type="entry name" value="Histone_H2A_C"/>
    <property type="match status" value="1"/>
</dbReference>
<keyword evidence="11" id="KW-1133">Transmembrane helix</keyword>
<keyword evidence="9 10" id="KW-0544">Nucleosome core</keyword>
<dbReference type="SMART" id="SM00414">
    <property type="entry name" value="H2A"/>
    <property type="match status" value="1"/>
</dbReference>
<keyword evidence="6 10" id="KW-0158">Chromosome</keyword>
<comment type="function">
    <text evidence="1">Core component of nucleosome. Nucleosomes wrap and compact DNA into chromatin, limiting DNA accessibility to the cellular machineries which require DNA as a template. Histones thereby play a central role in transcription regulation, DNA repair, DNA replication and chromosomal stability. DNA accessibility is regulated via a complex set of post-translational modifications of histones, also called histone code, and nucleosome remodeling.</text>
</comment>
<dbReference type="PANTHER" id="PTHR23430">
    <property type="entry name" value="HISTONE H2A"/>
    <property type="match status" value="1"/>
</dbReference>
<protein>
    <recommendedName>
        <fullName evidence="10">Histone H2A</fullName>
    </recommendedName>
</protein>
<name>A0A3P3ZBW0_LEIBR</name>
<feature type="transmembrane region" description="Helical" evidence="11">
    <location>
        <begin position="39"/>
        <end position="59"/>
    </location>
</feature>
<dbReference type="PRINTS" id="PR00620">
    <property type="entry name" value="HISTONEH2A"/>
</dbReference>